<dbReference type="AlphaFoldDB" id="A0A9D1Q6H3"/>
<proteinExistence type="predicted"/>
<keyword evidence="1" id="KW-0812">Transmembrane</keyword>
<organism evidence="3 4">
    <name type="scientific">Candidatus Ignatzschineria merdigallinarum</name>
    <dbReference type="NCBI Taxonomy" id="2838621"/>
    <lineage>
        <taxon>Bacteria</taxon>
        <taxon>Pseudomonadati</taxon>
        <taxon>Pseudomonadota</taxon>
        <taxon>Gammaproteobacteria</taxon>
        <taxon>Cardiobacteriales</taxon>
        <taxon>Ignatzschineriaceae</taxon>
        <taxon>Ignatzschineria</taxon>
    </lineage>
</organism>
<dbReference type="GO" id="GO:0061504">
    <property type="term" value="P:cyclic threonylcarbamoyladenosine biosynthetic process"/>
    <property type="evidence" value="ECO:0007669"/>
    <property type="project" value="TreeGrafter"/>
</dbReference>
<evidence type="ECO:0000259" key="2">
    <source>
        <dbReference type="Pfam" id="PF00899"/>
    </source>
</evidence>
<feature type="transmembrane region" description="Helical" evidence="1">
    <location>
        <begin position="221"/>
        <end position="241"/>
    </location>
</feature>
<sequence length="248" mass="27339">MTQDYDRRFSTLSRLYEDTGLKRLEESHVVVIGIGGVGSWAVEALARSGVGKLTLIDLDNIAESNINRQIHALTSTIGESKVEAMKSRILEINDRCEVVVVEDFLTADNLADYLTHPRENYWILDAMDEVRVKAALIAFAKRNRYKLITTGAAGGKTRAEDLMIDDLNKTFHDPLCARLKALLRKDYNFPAHDKKAGVPIVFSKENSQAKKNASGGLNCQGYGSIITVTATMGMMAASFIINKITGRG</sequence>
<keyword evidence="1" id="KW-0472">Membrane</keyword>
<dbReference type="EMBL" id="DXHP01000091">
    <property type="protein sequence ID" value="HIW06507.1"/>
    <property type="molecule type" value="Genomic_DNA"/>
</dbReference>
<accession>A0A9D1Q6H3</accession>
<dbReference type="InterPro" id="IPR000594">
    <property type="entry name" value="ThiF_NAD_FAD-bd"/>
</dbReference>
<dbReference type="Proteomes" id="UP000823934">
    <property type="component" value="Unassembled WGS sequence"/>
</dbReference>
<dbReference type="GO" id="GO:0008641">
    <property type="term" value="F:ubiquitin-like modifier activating enzyme activity"/>
    <property type="evidence" value="ECO:0007669"/>
    <property type="project" value="InterPro"/>
</dbReference>
<evidence type="ECO:0000313" key="4">
    <source>
        <dbReference type="Proteomes" id="UP000823934"/>
    </source>
</evidence>
<dbReference type="InterPro" id="IPR045886">
    <property type="entry name" value="ThiF/MoeB/HesA"/>
</dbReference>
<evidence type="ECO:0000256" key="1">
    <source>
        <dbReference type="SAM" id="Phobius"/>
    </source>
</evidence>
<dbReference type="PANTHER" id="PTHR43267">
    <property type="entry name" value="TRNA THREONYLCARBAMOYLADENOSINE DEHYDRATASE"/>
    <property type="match status" value="1"/>
</dbReference>
<dbReference type="Gene3D" id="3.40.50.720">
    <property type="entry name" value="NAD(P)-binding Rossmann-like Domain"/>
    <property type="match status" value="1"/>
</dbReference>
<name>A0A9D1Q6H3_9GAMM</name>
<keyword evidence="1" id="KW-1133">Transmembrane helix</keyword>
<evidence type="ECO:0000313" key="3">
    <source>
        <dbReference type="EMBL" id="HIW06507.1"/>
    </source>
</evidence>
<dbReference type="PANTHER" id="PTHR43267:SF1">
    <property type="entry name" value="TRNA THREONYLCARBAMOYLADENOSINE DEHYDRATASE"/>
    <property type="match status" value="1"/>
</dbReference>
<comment type="caution">
    <text evidence="3">The sequence shown here is derived from an EMBL/GenBank/DDBJ whole genome shotgun (WGS) entry which is preliminary data.</text>
</comment>
<feature type="domain" description="THIF-type NAD/FAD binding fold" evidence="2">
    <location>
        <begin position="14"/>
        <end position="247"/>
    </location>
</feature>
<dbReference type="InterPro" id="IPR035985">
    <property type="entry name" value="Ubiquitin-activating_enz"/>
</dbReference>
<dbReference type="GO" id="GO:0061503">
    <property type="term" value="F:tRNA threonylcarbamoyladenosine dehydratase"/>
    <property type="evidence" value="ECO:0007669"/>
    <property type="project" value="TreeGrafter"/>
</dbReference>
<reference evidence="3" key="2">
    <citation type="submission" date="2021-04" db="EMBL/GenBank/DDBJ databases">
        <authorList>
            <person name="Gilroy R."/>
        </authorList>
    </citation>
    <scope>NUCLEOTIDE SEQUENCE</scope>
    <source>
        <strain evidence="3">CHK160-9182</strain>
    </source>
</reference>
<protein>
    <submittedName>
        <fullName evidence="3">tRNA threonylcarbamoyladenosine dehydratase</fullName>
    </submittedName>
</protein>
<reference evidence="3" key="1">
    <citation type="journal article" date="2021" name="PeerJ">
        <title>Extensive microbial diversity within the chicken gut microbiome revealed by metagenomics and culture.</title>
        <authorList>
            <person name="Gilroy R."/>
            <person name="Ravi A."/>
            <person name="Getino M."/>
            <person name="Pursley I."/>
            <person name="Horton D.L."/>
            <person name="Alikhan N.F."/>
            <person name="Baker D."/>
            <person name="Gharbi K."/>
            <person name="Hall N."/>
            <person name="Watson M."/>
            <person name="Adriaenssens E.M."/>
            <person name="Foster-Nyarko E."/>
            <person name="Jarju S."/>
            <person name="Secka A."/>
            <person name="Antonio M."/>
            <person name="Oren A."/>
            <person name="Chaudhuri R.R."/>
            <person name="La Ragione R."/>
            <person name="Hildebrand F."/>
            <person name="Pallen M.J."/>
        </authorList>
    </citation>
    <scope>NUCLEOTIDE SEQUENCE</scope>
    <source>
        <strain evidence="3">CHK160-9182</strain>
    </source>
</reference>
<dbReference type="Pfam" id="PF00899">
    <property type="entry name" value="ThiF"/>
    <property type="match status" value="1"/>
</dbReference>
<dbReference type="CDD" id="cd00755">
    <property type="entry name" value="YgdL_like"/>
    <property type="match status" value="1"/>
</dbReference>
<dbReference type="SUPFAM" id="SSF69572">
    <property type="entry name" value="Activating enzymes of the ubiquitin-like proteins"/>
    <property type="match status" value="1"/>
</dbReference>
<gene>
    <name evidence="3" type="ORF">H9889_04180</name>
</gene>